<reference evidence="9" key="2">
    <citation type="journal article" date="2021" name="PeerJ">
        <title>Extensive microbial diversity within the chicken gut microbiome revealed by metagenomics and culture.</title>
        <authorList>
            <person name="Gilroy R."/>
            <person name="Ravi A."/>
            <person name="Getino M."/>
            <person name="Pursley I."/>
            <person name="Horton D.L."/>
            <person name="Alikhan N.F."/>
            <person name="Baker D."/>
            <person name="Gharbi K."/>
            <person name="Hall N."/>
            <person name="Watson M."/>
            <person name="Adriaenssens E.M."/>
            <person name="Foster-Nyarko E."/>
            <person name="Jarju S."/>
            <person name="Secka A."/>
            <person name="Antonio M."/>
            <person name="Oren A."/>
            <person name="Chaudhuri R.R."/>
            <person name="La Ragione R."/>
            <person name="Hildebrand F."/>
            <person name="Pallen M.J."/>
        </authorList>
    </citation>
    <scope>NUCLEOTIDE SEQUENCE</scope>
    <source>
        <strain evidence="9">ChiSjej3B21-11622</strain>
    </source>
</reference>
<dbReference type="Gene3D" id="1.10.1370.20">
    <property type="entry name" value="Oligoendopeptidase f, C-terminal domain"/>
    <property type="match status" value="1"/>
</dbReference>
<dbReference type="Pfam" id="PF01432">
    <property type="entry name" value="Peptidase_M3"/>
    <property type="match status" value="1"/>
</dbReference>
<keyword evidence="1 6" id="KW-0645">Protease</keyword>
<dbReference type="Proteomes" id="UP000886886">
    <property type="component" value="Unassembled WGS sequence"/>
</dbReference>
<feature type="domain" description="Oligopeptidase F N-terminal" evidence="8">
    <location>
        <begin position="111"/>
        <end position="180"/>
    </location>
</feature>
<evidence type="ECO:0000256" key="2">
    <source>
        <dbReference type="ARBA" id="ARBA00022723"/>
    </source>
</evidence>
<dbReference type="EC" id="3.4.24.-" evidence="6"/>
<dbReference type="Gene3D" id="1.10.287.830">
    <property type="entry name" value="putative peptidase helix hairpin domain like"/>
    <property type="match status" value="1"/>
</dbReference>
<dbReference type="Gene3D" id="1.20.140.70">
    <property type="entry name" value="Oligopeptidase f, N-terminal domain"/>
    <property type="match status" value="1"/>
</dbReference>
<dbReference type="AlphaFoldDB" id="A0A9D0ZT19"/>
<protein>
    <recommendedName>
        <fullName evidence="6">Oligopeptidase F</fullName>
        <ecNumber evidence="6">3.4.24.-</ecNumber>
    </recommendedName>
</protein>
<dbReference type="SUPFAM" id="SSF55486">
    <property type="entry name" value="Metalloproteases ('zincins'), catalytic domain"/>
    <property type="match status" value="1"/>
</dbReference>
<dbReference type="InterPro" id="IPR001567">
    <property type="entry name" value="Pept_M3A_M3B_dom"/>
</dbReference>
<evidence type="ECO:0000313" key="9">
    <source>
        <dbReference type="EMBL" id="HIQ95214.1"/>
    </source>
</evidence>
<keyword evidence="3 6" id="KW-0378">Hydrolase</keyword>
<evidence type="ECO:0000256" key="3">
    <source>
        <dbReference type="ARBA" id="ARBA00022801"/>
    </source>
</evidence>
<dbReference type="InterPro" id="IPR045090">
    <property type="entry name" value="Pept_M3A_M3B"/>
</dbReference>
<dbReference type="GO" id="GO:0006518">
    <property type="term" value="P:peptide metabolic process"/>
    <property type="evidence" value="ECO:0007669"/>
    <property type="project" value="TreeGrafter"/>
</dbReference>
<evidence type="ECO:0000256" key="6">
    <source>
        <dbReference type="RuleBase" id="RU368091"/>
    </source>
</evidence>
<dbReference type="GO" id="GO:0004222">
    <property type="term" value="F:metalloendopeptidase activity"/>
    <property type="evidence" value="ECO:0007669"/>
    <property type="project" value="UniProtKB-UniRule"/>
</dbReference>
<keyword evidence="2 6" id="KW-0479">Metal-binding</keyword>
<evidence type="ECO:0000256" key="5">
    <source>
        <dbReference type="ARBA" id="ARBA00023049"/>
    </source>
</evidence>
<accession>A0A9D0ZT19</accession>
<evidence type="ECO:0000256" key="4">
    <source>
        <dbReference type="ARBA" id="ARBA00022833"/>
    </source>
</evidence>
<evidence type="ECO:0000256" key="1">
    <source>
        <dbReference type="ARBA" id="ARBA00022670"/>
    </source>
</evidence>
<dbReference type="CDD" id="cd09608">
    <property type="entry name" value="M3B_PepF"/>
    <property type="match status" value="1"/>
</dbReference>
<feature type="domain" description="Peptidase M3A/M3B catalytic" evidence="7">
    <location>
        <begin position="201"/>
        <end position="581"/>
    </location>
</feature>
<dbReference type="EMBL" id="DVFT01000019">
    <property type="protein sequence ID" value="HIQ95214.1"/>
    <property type="molecule type" value="Genomic_DNA"/>
</dbReference>
<evidence type="ECO:0000313" key="10">
    <source>
        <dbReference type="Proteomes" id="UP000886886"/>
    </source>
</evidence>
<dbReference type="InterPro" id="IPR004438">
    <property type="entry name" value="Peptidase_M3B"/>
</dbReference>
<dbReference type="InterPro" id="IPR013647">
    <property type="entry name" value="OligopepF_N_dom"/>
</dbReference>
<evidence type="ECO:0000259" key="8">
    <source>
        <dbReference type="Pfam" id="PF08439"/>
    </source>
</evidence>
<evidence type="ECO:0000259" key="7">
    <source>
        <dbReference type="Pfam" id="PF01432"/>
    </source>
</evidence>
<name>A0A9D0ZT19_9FIRM</name>
<dbReference type="Pfam" id="PF08439">
    <property type="entry name" value="Peptidase_M3_N"/>
    <property type="match status" value="1"/>
</dbReference>
<sequence>MLTRQEARREDTWALEDLYENEAACRKAAEEVAKKVDSFRQYRQSIGQGAKELCAALKAYSSMNQLFERVYVYANQKLHEDMGNAASQKLAGDVEVLANQLRANTAFLEPEILKLSGETLEQWVQEEPDLLLYRYFLEQILKEKAHTLSAKEEEVLSRAAEIGQGPSNIYAMFNNADIAFEDAAGADGEKFALTQGRYIQYMESQDRVLRQSAFQNLYKPYRQFANTLASVYDANVRQAAFFAKEHRYSSAREAALSANHIPESVYDQLIEAVHDHLSLLHRYMKLRKKAMKLDEMHMYDIYVPLVKDVTMQISFEEAKTIVERGLAPLGEEYLSVLKEGFENRWIDVYENKGKRTGAYSWGAYGVHPYVLMNYQGNLNNVFTLAHEMGHALHSYYSDRKQPYLYAGYSIFVAEVASTLNESLLIHDLMERTEDKLEKAYLVNYFLEQFRTTLYRQTMFAEFENLTHRTVKEGGTLTADDLKEVYGKLNEDYFGPEVTVDEEIRYEWARIPHFYTPFYVYQYATGFSAAIAISSKILKGEPQIVEKYKEFLSGGSSMTPIELLKLCGVDMTKKEPVTEALQIFDEYLQKMEQLLEL</sequence>
<keyword evidence="5 6" id="KW-0482">Metalloprotease</keyword>
<dbReference type="NCBIfam" id="TIGR00181">
    <property type="entry name" value="pepF"/>
    <property type="match status" value="1"/>
</dbReference>
<dbReference type="GO" id="GO:0046872">
    <property type="term" value="F:metal ion binding"/>
    <property type="evidence" value="ECO:0007669"/>
    <property type="project" value="UniProtKB-UniRule"/>
</dbReference>
<gene>
    <name evidence="9" type="primary">pepF</name>
    <name evidence="9" type="ORF">IAB26_01500</name>
</gene>
<proteinExistence type="inferred from homology"/>
<dbReference type="PANTHER" id="PTHR11804">
    <property type="entry name" value="PROTEASE M3 THIMET OLIGOPEPTIDASE-RELATED"/>
    <property type="match status" value="1"/>
</dbReference>
<dbReference type="PANTHER" id="PTHR11804:SF84">
    <property type="entry name" value="SACCHAROLYSIN"/>
    <property type="match status" value="1"/>
</dbReference>
<keyword evidence="4 6" id="KW-0862">Zinc</keyword>
<reference evidence="9" key="1">
    <citation type="submission" date="2020-10" db="EMBL/GenBank/DDBJ databases">
        <authorList>
            <person name="Gilroy R."/>
        </authorList>
    </citation>
    <scope>NUCLEOTIDE SEQUENCE</scope>
    <source>
        <strain evidence="9">ChiSjej3B21-11622</strain>
    </source>
</reference>
<comment type="similarity">
    <text evidence="6">Belongs to the peptidase M3B family.</text>
</comment>
<comment type="function">
    <text evidence="6">Has oligopeptidase activity and degrades a variety of small bioactive peptides.</text>
</comment>
<comment type="caution">
    <text evidence="9">The sequence shown here is derived from an EMBL/GenBank/DDBJ whole genome shotgun (WGS) entry which is preliminary data.</text>
</comment>
<dbReference type="GO" id="GO:0006508">
    <property type="term" value="P:proteolysis"/>
    <property type="evidence" value="ECO:0007669"/>
    <property type="project" value="UniProtKB-KW"/>
</dbReference>
<dbReference type="InterPro" id="IPR042088">
    <property type="entry name" value="OligoPept_F_C"/>
</dbReference>
<comment type="cofactor">
    <cofactor evidence="6">
        <name>Zn(2+)</name>
        <dbReference type="ChEBI" id="CHEBI:29105"/>
    </cofactor>
    <text evidence="6">Binds 1 zinc ion.</text>
</comment>
<organism evidence="9 10">
    <name type="scientific">Candidatus Limivivens merdigallinarum</name>
    <dbReference type="NCBI Taxonomy" id="2840859"/>
    <lineage>
        <taxon>Bacteria</taxon>
        <taxon>Bacillati</taxon>
        <taxon>Bacillota</taxon>
        <taxon>Clostridia</taxon>
        <taxon>Lachnospirales</taxon>
        <taxon>Lachnospiraceae</taxon>
        <taxon>Lachnospiraceae incertae sedis</taxon>
        <taxon>Candidatus Limivivens</taxon>
    </lineage>
</organism>